<feature type="compositionally biased region" description="Polar residues" evidence="1">
    <location>
        <begin position="35"/>
        <end position="45"/>
    </location>
</feature>
<evidence type="ECO:0000256" key="1">
    <source>
        <dbReference type="SAM" id="MobiDB-lite"/>
    </source>
</evidence>
<evidence type="ECO:0000313" key="3">
    <source>
        <dbReference type="Proteomes" id="UP001634747"/>
    </source>
</evidence>
<protein>
    <submittedName>
        <fullName evidence="2">Uncharacterized protein</fullName>
    </submittedName>
</protein>
<dbReference type="Proteomes" id="UP001634747">
    <property type="component" value="Unassembled WGS sequence"/>
</dbReference>
<gene>
    <name evidence="2" type="ORF">ACK2TP_11850</name>
</gene>
<name>A0ABW9KM95_9BACT</name>
<reference evidence="2 3" key="1">
    <citation type="submission" date="2024-12" db="EMBL/GenBank/DDBJ databases">
        <authorList>
            <person name="Lee Y."/>
        </authorList>
    </citation>
    <scope>NUCLEOTIDE SEQUENCE [LARGE SCALE GENOMIC DNA]</scope>
    <source>
        <strain evidence="2 3">03SUJ4</strain>
    </source>
</reference>
<keyword evidence="3" id="KW-1185">Reference proteome</keyword>
<organism evidence="2 3">
    <name type="scientific">Terriglobus aquaticus</name>
    <dbReference type="NCBI Taxonomy" id="940139"/>
    <lineage>
        <taxon>Bacteria</taxon>
        <taxon>Pseudomonadati</taxon>
        <taxon>Acidobacteriota</taxon>
        <taxon>Terriglobia</taxon>
        <taxon>Terriglobales</taxon>
        <taxon>Acidobacteriaceae</taxon>
        <taxon>Terriglobus</taxon>
    </lineage>
</organism>
<proteinExistence type="predicted"/>
<feature type="region of interest" description="Disordered" evidence="1">
    <location>
        <begin position="1"/>
        <end position="72"/>
    </location>
</feature>
<sequence length="72" mass="7527">MSSSMTGNGQAGEGEGIAKDKVNTADTPARPGVNSLETPEGGNQSHIDRIAEDSAKRGMNRQAHNDGDLFTK</sequence>
<dbReference type="EMBL" id="JBJYXY010000001">
    <property type="protein sequence ID" value="MFN2976458.1"/>
    <property type="molecule type" value="Genomic_DNA"/>
</dbReference>
<dbReference type="RefSeq" id="WP_263412065.1">
    <property type="nucleotide sequence ID" value="NZ_BAABBH010000001.1"/>
</dbReference>
<evidence type="ECO:0000313" key="2">
    <source>
        <dbReference type="EMBL" id="MFN2976458.1"/>
    </source>
</evidence>
<accession>A0ABW9KM95</accession>
<feature type="compositionally biased region" description="Basic and acidic residues" evidence="1">
    <location>
        <begin position="63"/>
        <end position="72"/>
    </location>
</feature>
<comment type="caution">
    <text evidence="2">The sequence shown here is derived from an EMBL/GenBank/DDBJ whole genome shotgun (WGS) entry which is preliminary data.</text>
</comment>
<feature type="compositionally biased region" description="Basic and acidic residues" evidence="1">
    <location>
        <begin position="46"/>
        <end position="56"/>
    </location>
</feature>